<gene>
    <name evidence="2" type="ORF">Acr_29g0012320</name>
</gene>
<proteinExistence type="predicted"/>
<accession>A0A7J0HFZ6</accession>
<feature type="compositionally biased region" description="Polar residues" evidence="1">
    <location>
        <begin position="105"/>
        <end position="114"/>
    </location>
</feature>
<dbReference type="EMBL" id="BJWL01000029">
    <property type="protein sequence ID" value="GFZ22070.1"/>
    <property type="molecule type" value="Genomic_DNA"/>
</dbReference>
<sequence length="114" mass="12715">MMLFFADLNKQISLLIKDDEDGPPVTHCPPVSLQAFPRAMHTAGAQSSFSYQEAFKRESKGTGVFIPQSSSPHVGRKHRHGRSFSSANTKLQRHHPDNSRGLQRINPSHNSIKP</sequence>
<evidence type="ECO:0000313" key="3">
    <source>
        <dbReference type="Proteomes" id="UP000585474"/>
    </source>
</evidence>
<evidence type="ECO:0000256" key="1">
    <source>
        <dbReference type="SAM" id="MobiDB-lite"/>
    </source>
</evidence>
<name>A0A7J0HFZ6_9ERIC</name>
<dbReference type="OrthoDB" id="1081388at2759"/>
<dbReference type="AlphaFoldDB" id="A0A7J0HFZ6"/>
<reference evidence="2 3" key="1">
    <citation type="submission" date="2019-07" db="EMBL/GenBank/DDBJ databases">
        <title>De Novo Assembly of kiwifruit Actinidia rufa.</title>
        <authorList>
            <person name="Sugita-Konishi S."/>
            <person name="Sato K."/>
            <person name="Mori E."/>
            <person name="Abe Y."/>
            <person name="Kisaki G."/>
            <person name="Hamano K."/>
            <person name="Suezawa K."/>
            <person name="Otani M."/>
            <person name="Fukuda T."/>
            <person name="Manabe T."/>
            <person name="Gomi K."/>
            <person name="Tabuchi M."/>
            <person name="Akimitsu K."/>
            <person name="Kataoka I."/>
        </authorList>
    </citation>
    <scope>NUCLEOTIDE SEQUENCE [LARGE SCALE GENOMIC DNA]</scope>
    <source>
        <strain evidence="3">cv. Fuchu</strain>
    </source>
</reference>
<organism evidence="2 3">
    <name type="scientific">Actinidia rufa</name>
    <dbReference type="NCBI Taxonomy" id="165716"/>
    <lineage>
        <taxon>Eukaryota</taxon>
        <taxon>Viridiplantae</taxon>
        <taxon>Streptophyta</taxon>
        <taxon>Embryophyta</taxon>
        <taxon>Tracheophyta</taxon>
        <taxon>Spermatophyta</taxon>
        <taxon>Magnoliopsida</taxon>
        <taxon>eudicotyledons</taxon>
        <taxon>Gunneridae</taxon>
        <taxon>Pentapetalae</taxon>
        <taxon>asterids</taxon>
        <taxon>Ericales</taxon>
        <taxon>Actinidiaceae</taxon>
        <taxon>Actinidia</taxon>
    </lineage>
</organism>
<comment type="caution">
    <text evidence="2">The sequence shown here is derived from an EMBL/GenBank/DDBJ whole genome shotgun (WGS) entry which is preliminary data.</text>
</comment>
<protein>
    <submittedName>
        <fullName evidence="2">Uncharacterized protein</fullName>
    </submittedName>
</protein>
<dbReference type="PANTHER" id="PTHR34956">
    <property type="entry name" value="OS05G0397300 PROTEIN"/>
    <property type="match status" value="1"/>
</dbReference>
<feature type="region of interest" description="Disordered" evidence="1">
    <location>
        <begin position="63"/>
        <end position="114"/>
    </location>
</feature>
<dbReference type="PANTHER" id="PTHR34956:SF2">
    <property type="entry name" value="OS05G0397300 PROTEIN"/>
    <property type="match status" value="1"/>
</dbReference>
<dbReference type="Proteomes" id="UP000585474">
    <property type="component" value="Unassembled WGS sequence"/>
</dbReference>
<keyword evidence="3" id="KW-1185">Reference proteome</keyword>
<evidence type="ECO:0000313" key="2">
    <source>
        <dbReference type="EMBL" id="GFZ22070.1"/>
    </source>
</evidence>